<evidence type="ECO:0000313" key="1">
    <source>
        <dbReference type="EMBL" id="MDO6413093.1"/>
    </source>
</evidence>
<dbReference type="PANTHER" id="PTHR11669:SF8">
    <property type="entry name" value="DNA POLYMERASE III SUBUNIT DELTA"/>
    <property type="match status" value="1"/>
</dbReference>
<sequence length="320" mass="34035">MSLIGHADEVATLREAVLSGRLHHAWLLAGPEGVGKATFARAAALWMLATAAGPAPTGDDFAVEDGHRIAHLFHAGSHPDFRMLRRLPKDKSEELARSIPIDQVRALQPLFATSPSLSLRRVVLIDAVDDLERAGANALLKNLEEPPAGTIFILVSHSPGRLLPTIRSRCRLLRFSGLDEADSARVLRIALPEQDAGEIATLATIAAGAPGQAIRFAGLDVAGLDRAIDRIAREGDATGLQRLTLAKQLSGKAAQARYEAFLERAPGRIAQAAREGGADLDRKVALWTQARGIADGAVRLSMDSQTTVFEMAGLLAKLAG</sequence>
<accession>A0ABT8Y444</accession>
<gene>
    <name evidence="1" type="ORF">Q4F19_01740</name>
</gene>
<comment type="caution">
    <text evidence="1">The sequence shown here is derived from an EMBL/GenBank/DDBJ whole genome shotgun (WGS) entry which is preliminary data.</text>
</comment>
<dbReference type="Gene3D" id="3.40.50.300">
    <property type="entry name" value="P-loop containing nucleotide triphosphate hydrolases"/>
    <property type="match status" value="1"/>
</dbReference>
<keyword evidence="2" id="KW-1185">Reference proteome</keyword>
<evidence type="ECO:0000313" key="2">
    <source>
        <dbReference type="Proteomes" id="UP001169764"/>
    </source>
</evidence>
<dbReference type="SUPFAM" id="SSF52540">
    <property type="entry name" value="P-loop containing nucleoside triphosphate hydrolases"/>
    <property type="match status" value="1"/>
</dbReference>
<protein>
    <submittedName>
        <fullName evidence="1">AAA family ATPase</fullName>
    </submittedName>
</protein>
<dbReference type="RefSeq" id="WP_303539415.1">
    <property type="nucleotide sequence ID" value="NZ_JAUOTP010000001.1"/>
</dbReference>
<dbReference type="PANTHER" id="PTHR11669">
    <property type="entry name" value="REPLICATION FACTOR C / DNA POLYMERASE III GAMMA-TAU SUBUNIT"/>
    <property type="match status" value="1"/>
</dbReference>
<organism evidence="1 2">
    <name type="scientific">Sphingomonas natans</name>
    <dbReference type="NCBI Taxonomy" id="3063330"/>
    <lineage>
        <taxon>Bacteria</taxon>
        <taxon>Pseudomonadati</taxon>
        <taxon>Pseudomonadota</taxon>
        <taxon>Alphaproteobacteria</taxon>
        <taxon>Sphingomonadales</taxon>
        <taxon>Sphingomonadaceae</taxon>
        <taxon>Sphingomonas</taxon>
    </lineage>
</organism>
<dbReference type="Pfam" id="PF13177">
    <property type="entry name" value="DNA_pol3_delta2"/>
    <property type="match status" value="1"/>
</dbReference>
<dbReference type="InterPro" id="IPR027417">
    <property type="entry name" value="P-loop_NTPase"/>
</dbReference>
<dbReference type="EMBL" id="JAUOTP010000001">
    <property type="protein sequence ID" value="MDO6413093.1"/>
    <property type="molecule type" value="Genomic_DNA"/>
</dbReference>
<dbReference type="Proteomes" id="UP001169764">
    <property type="component" value="Unassembled WGS sequence"/>
</dbReference>
<proteinExistence type="predicted"/>
<reference evidence="1" key="1">
    <citation type="submission" date="2023-07" db="EMBL/GenBank/DDBJ databases">
        <authorList>
            <person name="Kim M."/>
        </authorList>
    </citation>
    <scope>NUCLEOTIDE SEQUENCE</scope>
    <source>
        <strain evidence="1">BIUV-7</strain>
    </source>
</reference>
<name>A0ABT8Y444_9SPHN</name>
<dbReference type="InterPro" id="IPR050238">
    <property type="entry name" value="DNA_Rep/Repair_Clamp_Loader"/>
</dbReference>